<dbReference type="HOGENOM" id="CLU_021869_0_0_1"/>
<evidence type="ECO:0000313" key="3">
    <source>
        <dbReference type="Proteomes" id="UP000008065"/>
    </source>
</evidence>
<evidence type="ECO:0000256" key="1">
    <source>
        <dbReference type="SAM" id="MobiDB-lite"/>
    </source>
</evidence>
<sequence>MDSDTPPPIPPRPPGWVSSPLSSPGSCPVLSSPQPQSVNNETPPPLPPRRPTNEEQPPMVLERHSRPYSYVPPSRESSGLSPPPLPPRVTRRPVSQREPQPQPQPQPQSSSPQFEPFRPQQFQEPKFECNPPSPFQSQAGNQTTSADFEAFRGQYAPYQPQQTFPPPPPPPPPPPSSSSSPQPIPYEKWTPLFQPTGAPNPIFIALMKSFFEMLVAQQTPEMRPAATGNENGNGDGNGMMVVNGQKLLLSPEKCRKLNKTPWSTLPAMSFPGLPDPFAAVTPLDKADWEFRLILQAFGIHHLPIPRPRPASPNPSHRSTSTNPLIPSWFINLLTTSSIEIPESMRVLGIGQTPFLTEQGFIKYMALETAGEPDRGFEGVNAALRYYASCSAGGSGGGQWGGPGGGGSGEGGIKWWMEKLGPIPRDMFPGSCPKEIQMAVDVGQAKHRRLCEEAVAGSRAYCEMAAEGRRHAVELTGDYRTVRVDEWGNRIW</sequence>
<feature type="compositionally biased region" description="Low complexity" evidence="1">
    <location>
        <begin position="107"/>
        <end position="124"/>
    </location>
</feature>
<accession>F8MP78</accession>
<evidence type="ECO:0000313" key="2">
    <source>
        <dbReference type="EMBL" id="EGO57090.1"/>
    </source>
</evidence>
<keyword evidence="3" id="KW-1185">Reference proteome</keyword>
<gene>
    <name evidence="2" type="ORF">NEUTE1DRAFT_123445</name>
</gene>
<dbReference type="RefSeq" id="XP_009852614.1">
    <property type="nucleotide sequence ID" value="XM_009854312.1"/>
</dbReference>
<feature type="compositionally biased region" description="Polar residues" evidence="1">
    <location>
        <begin position="135"/>
        <end position="144"/>
    </location>
</feature>
<feature type="compositionally biased region" description="Pro residues" evidence="1">
    <location>
        <begin position="163"/>
        <end position="176"/>
    </location>
</feature>
<dbReference type="KEGG" id="nte:NEUTE1DRAFT123445"/>
<organism evidence="2 3">
    <name type="scientific">Neurospora tetrasperma (strain FGSC 2508 / ATCC MYA-4615 / P0657)</name>
    <dbReference type="NCBI Taxonomy" id="510951"/>
    <lineage>
        <taxon>Eukaryota</taxon>
        <taxon>Fungi</taxon>
        <taxon>Dikarya</taxon>
        <taxon>Ascomycota</taxon>
        <taxon>Pezizomycotina</taxon>
        <taxon>Sordariomycetes</taxon>
        <taxon>Sordariomycetidae</taxon>
        <taxon>Sordariales</taxon>
        <taxon>Sordariaceae</taxon>
        <taxon>Neurospora</taxon>
    </lineage>
</organism>
<dbReference type="EMBL" id="GL891305">
    <property type="protein sequence ID" value="EGO57090.1"/>
    <property type="molecule type" value="Genomic_DNA"/>
</dbReference>
<protein>
    <submittedName>
        <fullName evidence="2">Uncharacterized protein</fullName>
    </submittedName>
</protein>
<reference evidence="3" key="1">
    <citation type="journal article" date="2011" name="Genetics">
        <title>Massive changes in genome architecture accompany the transition to self-fertility in the filamentous fungus Neurospora tetrasperma.</title>
        <authorList>
            <person name="Ellison C.E."/>
            <person name="Stajich J.E."/>
            <person name="Jacobson D.J."/>
            <person name="Natvig D.O."/>
            <person name="Lapidus A."/>
            <person name="Foster B."/>
            <person name="Aerts A."/>
            <person name="Riley R."/>
            <person name="Lindquist E.A."/>
            <person name="Grigoriev I.V."/>
            <person name="Taylor J.W."/>
        </authorList>
    </citation>
    <scope>NUCLEOTIDE SEQUENCE [LARGE SCALE GENOMIC DNA]</scope>
    <source>
        <strain evidence="3">FGSC 2508 / P0657</strain>
    </source>
</reference>
<feature type="compositionally biased region" description="Pro residues" evidence="1">
    <location>
        <begin position="1"/>
        <end position="14"/>
    </location>
</feature>
<dbReference type="OrthoDB" id="7873042at2759"/>
<dbReference type="Proteomes" id="UP000008065">
    <property type="component" value="Unassembled WGS sequence"/>
</dbReference>
<dbReference type="VEuPathDB" id="FungiDB:NEUTE1DRAFT_123445"/>
<name>F8MP78_NEUT8</name>
<proteinExistence type="predicted"/>
<feature type="region of interest" description="Disordered" evidence="1">
    <location>
        <begin position="157"/>
        <end position="192"/>
    </location>
</feature>
<dbReference type="GeneID" id="20824472"/>
<dbReference type="AlphaFoldDB" id="F8MP78"/>
<feature type="compositionally biased region" description="Polar residues" evidence="1">
    <location>
        <begin position="19"/>
        <end position="38"/>
    </location>
</feature>
<feature type="region of interest" description="Disordered" evidence="1">
    <location>
        <begin position="1"/>
        <end position="144"/>
    </location>
</feature>